<dbReference type="GO" id="GO:0009881">
    <property type="term" value="F:photoreceptor activity"/>
    <property type="evidence" value="ECO:0007669"/>
    <property type="project" value="UniProtKB-KW"/>
</dbReference>
<keyword evidence="9 12" id="KW-0472">Membrane</keyword>
<keyword evidence="4" id="KW-0716">Sensory transduction</keyword>
<keyword evidence="14" id="KW-1185">Reference proteome</keyword>
<dbReference type="InterPro" id="IPR001425">
    <property type="entry name" value="Arc/bac/fun_rhodopsins"/>
</dbReference>
<evidence type="ECO:0000256" key="1">
    <source>
        <dbReference type="ARBA" id="ARBA00004141"/>
    </source>
</evidence>
<evidence type="ECO:0000256" key="11">
    <source>
        <dbReference type="SAM" id="MobiDB-lite"/>
    </source>
</evidence>
<evidence type="ECO:0000313" key="14">
    <source>
        <dbReference type="Proteomes" id="UP000243876"/>
    </source>
</evidence>
<evidence type="ECO:0000256" key="4">
    <source>
        <dbReference type="ARBA" id="ARBA00022606"/>
    </source>
</evidence>
<dbReference type="Gene3D" id="1.20.1070.10">
    <property type="entry name" value="Rhodopsin 7-helix transmembrane proteins"/>
    <property type="match status" value="1"/>
</dbReference>
<evidence type="ECO:0000256" key="12">
    <source>
        <dbReference type="SAM" id="Phobius"/>
    </source>
</evidence>
<dbReference type="Pfam" id="PF01036">
    <property type="entry name" value="Bac_rhodopsin"/>
    <property type="match status" value="1"/>
</dbReference>
<dbReference type="InterPro" id="IPR043476">
    <property type="entry name" value="Yro2-like_7TM"/>
</dbReference>
<dbReference type="SUPFAM" id="SSF81321">
    <property type="entry name" value="Family A G protein-coupled receptor-like"/>
    <property type="match status" value="1"/>
</dbReference>
<reference evidence="14" key="1">
    <citation type="submission" date="2015-02" db="EMBL/GenBank/DDBJ databases">
        <authorList>
            <person name="Gon?alves P."/>
        </authorList>
    </citation>
    <scope>NUCLEOTIDE SEQUENCE [LARGE SCALE GENOMIC DNA]</scope>
</reference>
<proteinExistence type="inferred from homology"/>
<feature type="transmembrane region" description="Helical" evidence="12">
    <location>
        <begin position="242"/>
        <end position="263"/>
    </location>
</feature>
<keyword evidence="6" id="KW-0681">Retinal protein</keyword>
<dbReference type="GO" id="GO:0005216">
    <property type="term" value="F:monoatomic ion channel activity"/>
    <property type="evidence" value="ECO:0007669"/>
    <property type="project" value="InterPro"/>
</dbReference>
<accession>A0A0D6EKB3</accession>
<keyword evidence="8" id="KW-0157">Chromophore</keyword>
<dbReference type="SMART" id="SM01021">
    <property type="entry name" value="Bac_rhodopsin"/>
    <property type="match status" value="1"/>
</dbReference>
<gene>
    <name evidence="13" type="primary">SPOSA6832_02054</name>
</gene>
<evidence type="ECO:0000256" key="5">
    <source>
        <dbReference type="ARBA" id="ARBA00022692"/>
    </source>
</evidence>
<dbReference type="PANTHER" id="PTHR28286:SF1">
    <property type="entry name" value="30 KDA HEAT SHOCK PROTEIN-RELATED"/>
    <property type="match status" value="1"/>
</dbReference>
<feature type="transmembrane region" description="Helical" evidence="12">
    <location>
        <begin position="34"/>
        <end position="51"/>
    </location>
</feature>
<name>A0A0D6EKB3_SPOSA</name>
<dbReference type="Proteomes" id="UP000243876">
    <property type="component" value="Unassembled WGS sequence"/>
</dbReference>
<feature type="region of interest" description="Disordered" evidence="11">
    <location>
        <begin position="284"/>
        <end position="320"/>
    </location>
</feature>
<dbReference type="CDD" id="cd15239">
    <property type="entry name" value="7tm_YRO2_fungal-like"/>
    <property type="match status" value="1"/>
</dbReference>
<dbReference type="GO" id="GO:0005783">
    <property type="term" value="C:endoplasmic reticulum"/>
    <property type="evidence" value="ECO:0007669"/>
    <property type="project" value="TreeGrafter"/>
</dbReference>
<sequence>MSSAVESLLDKRNAVFHYDPPVANIDITTSAADWAWAVFAVMVLSAILFLIMGHRRPVGERAFHELAAAICFTASIAYFSMASDLGSTPIRVEFVRRGDRGAKWVSQGIPDPTRSIWYVRYIDWTITTPLLMLELLLTTGLPLSQIFIVIFFDILMVVNGLCGALVHSKYKWGFYVFGLCSLWVIWYFLLVPARASAARLGSDYSRTYVVSTCFLSFLWILYPLAWGLCEGGNVVTPTGEFFWYGVLDLLNKPVLLFVHCIGIEKLDYARLGFSSGKVSDGALLSDKPPYTTPETPRTSMAPSAAPAATTTGANVHPETA</sequence>
<evidence type="ECO:0000313" key="13">
    <source>
        <dbReference type="EMBL" id="CEQ40457.1"/>
    </source>
</evidence>
<dbReference type="GO" id="GO:0007602">
    <property type="term" value="P:phototransduction"/>
    <property type="evidence" value="ECO:0007669"/>
    <property type="project" value="UniProtKB-KW"/>
</dbReference>
<evidence type="ECO:0000256" key="3">
    <source>
        <dbReference type="ARBA" id="ARBA00022543"/>
    </source>
</evidence>
<dbReference type="InterPro" id="IPR018229">
    <property type="entry name" value="Rhodopsin_retinal_BS"/>
</dbReference>
<evidence type="ECO:0000256" key="2">
    <source>
        <dbReference type="ARBA" id="ARBA00008130"/>
    </source>
</evidence>
<protein>
    <submittedName>
        <fullName evidence="13">SPOSA6832_02054-mRNA-1:cds</fullName>
    </submittedName>
</protein>
<comment type="subcellular location">
    <subcellularLocation>
        <location evidence="1">Membrane</location>
        <topology evidence="1">Multi-pass membrane protein</topology>
    </subcellularLocation>
</comment>
<dbReference type="EMBL" id="CENE01000006">
    <property type="protein sequence ID" value="CEQ40457.1"/>
    <property type="molecule type" value="Genomic_DNA"/>
</dbReference>
<dbReference type="AlphaFoldDB" id="A0A0D6EKB3"/>
<evidence type="ECO:0000256" key="8">
    <source>
        <dbReference type="ARBA" id="ARBA00022991"/>
    </source>
</evidence>
<organism evidence="13 14">
    <name type="scientific">Sporidiobolus salmonicolor</name>
    <name type="common">Yeast-like fungus</name>
    <name type="synonym">Sporobolomyces salmonicolor</name>
    <dbReference type="NCBI Taxonomy" id="5005"/>
    <lineage>
        <taxon>Eukaryota</taxon>
        <taxon>Fungi</taxon>
        <taxon>Dikarya</taxon>
        <taxon>Basidiomycota</taxon>
        <taxon>Pucciniomycotina</taxon>
        <taxon>Microbotryomycetes</taxon>
        <taxon>Sporidiobolales</taxon>
        <taxon>Sporidiobolaceae</taxon>
        <taxon>Sporobolomyces</taxon>
    </lineage>
</organism>
<dbReference type="GO" id="GO:0005886">
    <property type="term" value="C:plasma membrane"/>
    <property type="evidence" value="ECO:0007669"/>
    <property type="project" value="TreeGrafter"/>
</dbReference>
<feature type="compositionally biased region" description="Low complexity" evidence="11">
    <location>
        <begin position="295"/>
        <end position="311"/>
    </location>
</feature>
<keyword evidence="10" id="KW-0675">Receptor</keyword>
<comment type="similarity">
    <text evidence="2">Belongs to the archaeal/bacterial/fungal opsin family.</text>
</comment>
<keyword evidence="7 12" id="KW-1133">Transmembrane helix</keyword>
<feature type="transmembrane region" description="Helical" evidence="12">
    <location>
        <begin position="205"/>
        <end position="222"/>
    </location>
</feature>
<evidence type="ECO:0000256" key="7">
    <source>
        <dbReference type="ARBA" id="ARBA00022989"/>
    </source>
</evidence>
<dbReference type="PANTHER" id="PTHR28286">
    <property type="match status" value="1"/>
</dbReference>
<evidence type="ECO:0000256" key="10">
    <source>
        <dbReference type="ARBA" id="ARBA00023170"/>
    </source>
</evidence>
<feature type="transmembrane region" description="Helical" evidence="12">
    <location>
        <begin position="172"/>
        <end position="193"/>
    </location>
</feature>
<evidence type="ECO:0000256" key="9">
    <source>
        <dbReference type="ARBA" id="ARBA00023136"/>
    </source>
</evidence>
<dbReference type="PRINTS" id="PR00251">
    <property type="entry name" value="BACTRLOPSIN"/>
</dbReference>
<dbReference type="FunFam" id="1.20.1070.10:FF:000160">
    <property type="entry name" value="Related to Opsin-1"/>
    <property type="match status" value="1"/>
</dbReference>
<evidence type="ECO:0000256" key="6">
    <source>
        <dbReference type="ARBA" id="ARBA00022925"/>
    </source>
</evidence>
<keyword evidence="5 12" id="KW-0812">Transmembrane</keyword>
<dbReference type="OrthoDB" id="536545at2759"/>
<keyword evidence="3" id="KW-0600">Photoreceptor protein</keyword>
<dbReference type="PROSITE" id="PS00950">
    <property type="entry name" value="BACTERIAL_OPSIN_1"/>
    <property type="match status" value="1"/>
</dbReference>